<dbReference type="STRING" id="448386.A0A2V3IWX9"/>
<name>A0A2V3IWX9_9FLOR</name>
<proteinExistence type="inferred from homology"/>
<evidence type="ECO:0000256" key="1">
    <source>
        <dbReference type="ARBA" id="ARBA00005598"/>
    </source>
</evidence>
<dbReference type="AlphaFoldDB" id="A0A2V3IWX9"/>
<dbReference type="PANTHER" id="PTHR11034">
    <property type="entry name" value="N-MYC DOWNSTREAM REGULATED"/>
    <property type="match status" value="1"/>
</dbReference>
<sequence>MDFDLVVESQPGVQTLEVPPNWTTDTFIVRDVTVEVHIHPRQSTMTTGPPILTFHDVGQNAAIAFGPFFSNFRRTHSHIDAASAHYHLTAPGHMPDEPECGSSVGFGMDDMVKAVLDLLDRVQVPRCVAFGIGLGGAILIQAAATRPKAFAGLVLISPVLHPAPRWDRISTTFEGFFSKNLGMGLTQRMKDRFFLQMAERRYARIELQCVTVAGRGFGSLEHSQFVAVPRNRYVAYRRCRVYQQS</sequence>
<reference evidence="2 3" key="1">
    <citation type="journal article" date="2018" name="Mol. Biol. Evol.">
        <title>Analysis of the draft genome of the red seaweed Gracilariopsis chorda provides insights into genome size evolution in Rhodophyta.</title>
        <authorList>
            <person name="Lee J."/>
            <person name="Yang E.C."/>
            <person name="Graf L."/>
            <person name="Yang J.H."/>
            <person name="Qiu H."/>
            <person name="Zel Zion U."/>
            <person name="Chan C.X."/>
            <person name="Stephens T.G."/>
            <person name="Weber A.P.M."/>
            <person name="Boo G.H."/>
            <person name="Boo S.M."/>
            <person name="Kim K.M."/>
            <person name="Shin Y."/>
            <person name="Jung M."/>
            <person name="Lee S.J."/>
            <person name="Yim H.S."/>
            <person name="Lee J.H."/>
            <person name="Bhattacharya D."/>
            <person name="Yoon H.S."/>
        </authorList>
    </citation>
    <scope>NUCLEOTIDE SEQUENCE [LARGE SCALE GENOMIC DNA]</scope>
    <source>
        <strain evidence="2 3">SKKU-2015</strain>
        <tissue evidence="2">Whole body</tissue>
    </source>
</reference>
<comment type="similarity">
    <text evidence="1">Belongs to the NDRG family.</text>
</comment>
<protein>
    <submittedName>
        <fullName evidence="2">Protein NDRG3</fullName>
    </submittedName>
</protein>
<organism evidence="2 3">
    <name type="scientific">Gracilariopsis chorda</name>
    <dbReference type="NCBI Taxonomy" id="448386"/>
    <lineage>
        <taxon>Eukaryota</taxon>
        <taxon>Rhodophyta</taxon>
        <taxon>Florideophyceae</taxon>
        <taxon>Rhodymeniophycidae</taxon>
        <taxon>Gracilariales</taxon>
        <taxon>Gracilariaceae</taxon>
        <taxon>Gracilariopsis</taxon>
    </lineage>
</organism>
<dbReference type="Proteomes" id="UP000247409">
    <property type="component" value="Unassembled WGS sequence"/>
</dbReference>
<evidence type="ECO:0000313" key="2">
    <source>
        <dbReference type="EMBL" id="PXF46609.1"/>
    </source>
</evidence>
<dbReference type="Pfam" id="PF03096">
    <property type="entry name" value="Ndr"/>
    <property type="match status" value="1"/>
</dbReference>
<gene>
    <name evidence="2" type="ORF">BWQ96_03598</name>
</gene>
<evidence type="ECO:0000313" key="3">
    <source>
        <dbReference type="Proteomes" id="UP000247409"/>
    </source>
</evidence>
<dbReference type="EMBL" id="NBIV01000035">
    <property type="protein sequence ID" value="PXF46609.1"/>
    <property type="molecule type" value="Genomic_DNA"/>
</dbReference>
<dbReference type="InterPro" id="IPR004142">
    <property type="entry name" value="NDRG"/>
</dbReference>
<comment type="caution">
    <text evidence="2">The sequence shown here is derived from an EMBL/GenBank/DDBJ whole genome shotgun (WGS) entry which is preliminary data.</text>
</comment>
<dbReference type="OrthoDB" id="6407055at2759"/>
<dbReference type="InterPro" id="IPR029058">
    <property type="entry name" value="AB_hydrolase_fold"/>
</dbReference>
<keyword evidence="3" id="KW-1185">Reference proteome</keyword>
<dbReference type="SUPFAM" id="SSF53474">
    <property type="entry name" value="alpha/beta-Hydrolases"/>
    <property type="match status" value="1"/>
</dbReference>
<accession>A0A2V3IWX9</accession>
<dbReference type="Gene3D" id="3.40.50.1820">
    <property type="entry name" value="alpha/beta hydrolase"/>
    <property type="match status" value="1"/>
</dbReference>